<proteinExistence type="predicted"/>
<comment type="caution">
    <text evidence="2">The sequence shown here is derived from an EMBL/GenBank/DDBJ whole genome shotgun (WGS) entry which is preliminary data.</text>
</comment>
<organism evidence="2 3">
    <name type="scientific">Haematococcus lacustris</name>
    <name type="common">Green alga</name>
    <name type="synonym">Haematococcus pluvialis</name>
    <dbReference type="NCBI Taxonomy" id="44745"/>
    <lineage>
        <taxon>Eukaryota</taxon>
        <taxon>Viridiplantae</taxon>
        <taxon>Chlorophyta</taxon>
        <taxon>core chlorophytes</taxon>
        <taxon>Chlorophyceae</taxon>
        <taxon>CS clade</taxon>
        <taxon>Chlamydomonadales</taxon>
        <taxon>Haematococcaceae</taxon>
        <taxon>Haematococcus</taxon>
    </lineage>
</organism>
<dbReference type="EMBL" id="BLLF01000177">
    <property type="protein sequence ID" value="GFH08679.1"/>
    <property type="molecule type" value="Genomic_DNA"/>
</dbReference>
<sequence length="75" mass="8130">MTGNRPLVIKTTPRLSHVCAGCCGGSNLHIQIHALFAHAGLAARDRRDRRGPGAPAHSEGQSPHSKRFTWHAKPM</sequence>
<reference evidence="2 3" key="1">
    <citation type="submission" date="2020-02" db="EMBL/GenBank/DDBJ databases">
        <title>Draft genome sequence of Haematococcus lacustris strain NIES-144.</title>
        <authorList>
            <person name="Morimoto D."/>
            <person name="Nakagawa S."/>
            <person name="Yoshida T."/>
            <person name="Sawayama S."/>
        </authorList>
    </citation>
    <scope>NUCLEOTIDE SEQUENCE [LARGE SCALE GENOMIC DNA]</scope>
    <source>
        <strain evidence="2 3">NIES-144</strain>
    </source>
</reference>
<evidence type="ECO:0000313" key="3">
    <source>
        <dbReference type="Proteomes" id="UP000485058"/>
    </source>
</evidence>
<evidence type="ECO:0000313" key="2">
    <source>
        <dbReference type="EMBL" id="GFH08679.1"/>
    </source>
</evidence>
<evidence type="ECO:0000256" key="1">
    <source>
        <dbReference type="SAM" id="MobiDB-lite"/>
    </source>
</evidence>
<accession>A0A699YR53</accession>
<gene>
    <name evidence="2" type="ORF">HaLaN_03679</name>
</gene>
<feature type="compositionally biased region" description="Basic residues" evidence="1">
    <location>
        <begin position="64"/>
        <end position="75"/>
    </location>
</feature>
<dbReference type="AlphaFoldDB" id="A0A699YR53"/>
<keyword evidence="3" id="KW-1185">Reference proteome</keyword>
<protein>
    <submittedName>
        <fullName evidence="2">Uncharacterized protein</fullName>
    </submittedName>
</protein>
<name>A0A699YR53_HAELA</name>
<dbReference type="Proteomes" id="UP000485058">
    <property type="component" value="Unassembled WGS sequence"/>
</dbReference>
<feature type="region of interest" description="Disordered" evidence="1">
    <location>
        <begin position="42"/>
        <end position="75"/>
    </location>
</feature>